<sequence>MLSSLALTFHFFHCVGKSGLELEVELDQRCRPAESITRALDSARQQGKAPSSTPHGEKWLLVETVDGKDLRQANWALAAMQSSLTAYQPKKACAIGSFVRLKDLGEDAD</sequence>
<gene>
    <name evidence="1" type="ORF">ND528_09370</name>
</gene>
<proteinExistence type="predicted"/>
<accession>A0ABT2XSU1</accession>
<reference evidence="1" key="1">
    <citation type="submission" date="2022-06" db="EMBL/GenBank/DDBJ databases">
        <title>De novo draft assembly of the Pseudomonas mercurotoleraris sp. nov., isolated from the plants rhizosphere.</title>
        <authorList>
            <person name="Robas M."/>
            <person name="Gonzalez D."/>
            <person name="Fernandez V.M."/>
            <person name="Luna L."/>
            <person name="Provanza A."/>
            <person name="Jimenez P.A."/>
        </authorList>
    </citation>
    <scope>NUCLEOTIDE SEQUENCE</scope>
    <source>
        <strain evidence="1">SAICEUPSM</strain>
    </source>
</reference>
<dbReference type="RefSeq" id="WP_137214963.1">
    <property type="nucleotide sequence ID" value="NZ_JAMSHA010000003.1"/>
</dbReference>
<keyword evidence="2" id="KW-1185">Reference proteome</keyword>
<dbReference type="EMBL" id="JAMSHA010000003">
    <property type="protein sequence ID" value="MCV2221779.1"/>
    <property type="molecule type" value="Genomic_DNA"/>
</dbReference>
<organism evidence="1 2">
    <name type="scientific">Pseudomonas mercuritolerans</name>
    <dbReference type="NCBI Taxonomy" id="2951809"/>
    <lineage>
        <taxon>Bacteria</taxon>
        <taxon>Pseudomonadati</taxon>
        <taxon>Pseudomonadota</taxon>
        <taxon>Gammaproteobacteria</taxon>
        <taxon>Pseudomonadales</taxon>
        <taxon>Pseudomonadaceae</taxon>
        <taxon>Pseudomonas</taxon>
    </lineage>
</organism>
<protein>
    <submittedName>
        <fullName evidence="1">Uncharacterized protein</fullName>
    </submittedName>
</protein>
<comment type="caution">
    <text evidence="1">The sequence shown here is derived from an EMBL/GenBank/DDBJ whole genome shotgun (WGS) entry which is preliminary data.</text>
</comment>
<name>A0ABT2XSU1_9PSED</name>
<dbReference type="Proteomes" id="UP001063475">
    <property type="component" value="Unassembled WGS sequence"/>
</dbReference>
<evidence type="ECO:0000313" key="1">
    <source>
        <dbReference type="EMBL" id="MCV2221779.1"/>
    </source>
</evidence>
<evidence type="ECO:0000313" key="2">
    <source>
        <dbReference type="Proteomes" id="UP001063475"/>
    </source>
</evidence>